<feature type="domain" description="ABM" evidence="1">
    <location>
        <begin position="42"/>
        <end position="130"/>
    </location>
</feature>
<dbReference type="Pfam" id="PF03992">
    <property type="entry name" value="ABM"/>
    <property type="match status" value="1"/>
</dbReference>
<evidence type="ECO:0000259" key="1">
    <source>
        <dbReference type="PROSITE" id="PS51725"/>
    </source>
</evidence>
<dbReference type="InterPro" id="IPR050744">
    <property type="entry name" value="AI-2_Isomerase_LsrG"/>
</dbReference>
<dbReference type="PANTHER" id="PTHR33336">
    <property type="entry name" value="QUINOL MONOOXYGENASE YGIN-RELATED"/>
    <property type="match status" value="1"/>
</dbReference>
<keyword evidence="3" id="KW-1185">Reference proteome</keyword>
<sequence>MKYFFLIALLFFYEGNINSQINTKMNNAGSISNKVTNDGKKFSLIATIEILPGYEAAVKKALFSMAAETRKESGVELFLINTKNDLPNTILIYETYQSEAAFELHKSLPHARSFFEFTKGKIKDDKIDVVLLTAIDN</sequence>
<dbReference type="PANTHER" id="PTHR33336:SF15">
    <property type="entry name" value="ABM DOMAIN-CONTAINING PROTEIN"/>
    <property type="match status" value="1"/>
</dbReference>
<dbReference type="GO" id="GO:0003824">
    <property type="term" value="F:catalytic activity"/>
    <property type="evidence" value="ECO:0007669"/>
    <property type="project" value="TreeGrafter"/>
</dbReference>
<dbReference type="Proteomes" id="UP000192610">
    <property type="component" value="Unassembled WGS sequence"/>
</dbReference>
<evidence type="ECO:0000313" key="2">
    <source>
        <dbReference type="EMBL" id="OQP44853.1"/>
    </source>
</evidence>
<dbReference type="PROSITE" id="PS51725">
    <property type="entry name" value="ABM"/>
    <property type="match status" value="1"/>
</dbReference>
<dbReference type="STRING" id="354355.SAMN05660816_05925"/>
<organism evidence="2 3">
    <name type="scientific">Niastella yeongjuensis</name>
    <dbReference type="NCBI Taxonomy" id="354355"/>
    <lineage>
        <taxon>Bacteria</taxon>
        <taxon>Pseudomonadati</taxon>
        <taxon>Bacteroidota</taxon>
        <taxon>Chitinophagia</taxon>
        <taxon>Chitinophagales</taxon>
        <taxon>Chitinophagaceae</taxon>
        <taxon>Niastella</taxon>
    </lineage>
</organism>
<evidence type="ECO:0000313" key="3">
    <source>
        <dbReference type="Proteomes" id="UP000192610"/>
    </source>
</evidence>
<dbReference type="InterPro" id="IPR011008">
    <property type="entry name" value="Dimeric_a/b-barrel"/>
</dbReference>
<dbReference type="OrthoDB" id="796785at2"/>
<protein>
    <recommendedName>
        <fullName evidence="1">ABM domain-containing protein</fullName>
    </recommendedName>
</protein>
<comment type="caution">
    <text evidence="2">The sequence shown here is derived from an EMBL/GenBank/DDBJ whole genome shotgun (WGS) entry which is preliminary data.</text>
</comment>
<dbReference type="RefSeq" id="WP_081202906.1">
    <property type="nucleotide sequence ID" value="NZ_FOCZ01000016.1"/>
</dbReference>
<dbReference type="EMBL" id="LVXG01000034">
    <property type="protein sequence ID" value="OQP44853.1"/>
    <property type="molecule type" value="Genomic_DNA"/>
</dbReference>
<dbReference type="Gene3D" id="3.30.70.100">
    <property type="match status" value="1"/>
</dbReference>
<gene>
    <name evidence="2" type="ORF">A4H97_10870</name>
</gene>
<reference evidence="3" key="1">
    <citation type="submission" date="2016-04" db="EMBL/GenBank/DDBJ databases">
        <authorList>
            <person name="Chen L."/>
            <person name="Zhuang W."/>
            <person name="Wang G."/>
        </authorList>
    </citation>
    <scope>NUCLEOTIDE SEQUENCE [LARGE SCALE GENOMIC DNA]</scope>
    <source>
        <strain evidence="3">17621</strain>
    </source>
</reference>
<proteinExistence type="predicted"/>
<dbReference type="InterPro" id="IPR007138">
    <property type="entry name" value="ABM_dom"/>
</dbReference>
<dbReference type="SUPFAM" id="SSF54909">
    <property type="entry name" value="Dimeric alpha+beta barrel"/>
    <property type="match status" value="1"/>
</dbReference>
<name>A0A1V9EFF6_9BACT</name>
<accession>A0A1V9EFF6</accession>
<dbReference type="AlphaFoldDB" id="A0A1V9EFF6"/>